<keyword evidence="3" id="KW-1185">Reference proteome</keyword>
<evidence type="ECO:0000313" key="2">
    <source>
        <dbReference type="EMBL" id="KAG0141663.1"/>
    </source>
</evidence>
<name>A0A9P6NCU2_9BASI</name>
<sequence length="353" mass="40574">MSAVNVTSFSNAYINLIKLLDSISNIKNTNDLPELKLTKEIQYKVVNSILNFPEPVINILDDKLPERNYRLIDLFGQNGNLILVYTLLSRGVSVRYSKSSSYSSELRMLIKEVRKCERSKIPFHIPNDIQLELDSFRVDCGKSDDPITSSQETSLSKRSRELTIGDYKPSTSNSSNIRASKRARAAELRAHAKAHEVSCDLDLKPKSIKPELNPLPTLPDHGPPYVMKVSRIPRDANRLSIQTFFEVGADAYKLANKLEHRIDALWRKVEKYRPSSKGNYNHHHHNPIMNKFDLLNKPNDLMITEEMIDGWTYKTAYIHYHTAQKALEAIKEFHQKRFLVKDLMSKTLICTFE</sequence>
<feature type="compositionally biased region" description="Polar residues" evidence="1">
    <location>
        <begin position="169"/>
        <end position="178"/>
    </location>
</feature>
<evidence type="ECO:0000256" key="1">
    <source>
        <dbReference type="SAM" id="MobiDB-lite"/>
    </source>
</evidence>
<dbReference type="AlphaFoldDB" id="A0A9P6NCU2"/>
<proteinExistence type="predicted"/>
<dbReference type="Proteomes" id="UP000886653">
    <property type="component" value="Unassembled WGS sequence"/>
</dbReference>
<accession>A0A9P6NCU2</accession>
<organism evidence="2 3">
    <name type="scientific">Cronartium quercuum f. sp. fusiforme G11</name>
    <dbReference type="NCBI Taxonomy" id="708437"/>
    <lineage>
        <taxon>Eukaryota</taxon>
        <taxon>Fungi</taxon>
        <taxon>Dikarya</taxon>
        <taxon>Basidiomycota</taxon>
        <taxon>Pucciniomycotina</taxon>
        <taxon>Pucciniomycetes</taxon>
        <taxon>Pucciniales</taxon>
        <taxon>Coleosporiaceae</taxon>
        <taxon>Cronartium</taxon>
    </lineage>
</organism>
<dbReference type="EMBL" id="MU167376">
    <property type="protein sequence ID" value="KAG0141663.1"/>
    <property type="molecule type" value="Genomic_DNA"/>
</dbReference>
<evidence type="ECO:0000313" key="3">
    <source>
        <dbReference type="Proteomes" id="UP000886653"/>
    </source>
</evidence>
<feature type="region of interest" description="Disordered" evidence="1">
    <location>
        <begin position="144"/>
        <end position="178"/>
    </location>
</feature>
<dbReference type="OrthoDB" id="2501937at2759"/>
<feature type="compositionally biased region" description="Polar residues" evidence="1">
    <location>
        <begin position="146"/>
        <end position="156"/>
    </location>
</feature>
<reference evidence="2" key="1">
    <citation type="submission" date="2013-11" db="EMBL/GenBank/DDBJ databases">
        <title>Genome sequence of the fusiform rust pathogen reveals effectors for host alternation and coevolution with pine.</title>
        <authorList>
            <consortium name="DOE Joint Genome Institute"/>
            <person name="Smith K."/>
            <person name="Pendleton A."/>
            <person name="Kubisiak T."/>
            <person name="Anderson C."/>
            <person name="Salamov A."/>
            <person name="Aerts A."/>
            <person name="Riley R."/>
            <person name="Clum A."/>
            <person name="Lindquist E."/>
            <person name="Ence D."/>
            <person name="Campbell M."/>
            <person name="Kronenberg Z."/>
            <person name="Feau N."/>
            <person name="Dhillon B."/>
            <person name="Hamelin R."/>
            <person name="Burleigh J."/>
            <person name="Smith J."/>
            <person name="Yandell M."/>
            <person name="Nelson C."/>
            <person name="Grigoriev I."/>
            <person name="Davis J."/>
        </authorList>
    </citation>
    <scope>NUCLEOTIDE SEQUENCE</scope>
    <source>
        <strain evidence="2">G11</strain>
    </source>
</reference>
<comment type="caution">
    <text evidence="2">The sequence shown here is derived from an EMBL/GenBank/DDBJ whole genome shotgun (WGS) entry which is preliminary data.</text>
</comment>
<gene>
    <name evidence="2" type="ORF">CROQUDRAFT_718061</name>
</gene>
<protein>
    <submittedName>
        <fullName evidence="2">Uncharacterized protein</fullName>
    </submittedName>
</protein>